<evidence type="ECO:0000256" key="2">
    <source>
        <dbReference type="ARBA" id="ARBA00005695"/>
    </source>
</evidence>
<sequence length="515" mass="58111">MKKRTSLKILTIMTLVSLALMGCTSKTEKSGESGKKAKESNVEYDTKLNIAVTAQPPTIDAPMTVSQVALDIAQNMFETLYTLDKDYKPTPMLAKSVDISEDNKTYTFTLREGVKFHNGKEMTSEDVEASMNRWLEKSSRAKSLIPNAKFVKSDKYVVTLNLETPATEVLTIMSSQANFPAILPKEVIENAPTEGINEYIGTGPFKFKEWKQDQYIHLVKNEDYQALDTAASGNAGKKEVFINDLYYHFVPDSATRIAGLVSGEYDIVDDIPAESYQEVKSQQGINLHTDAGGTLTLFYNVTEGILANQKMRQAIEIGLNMEDIMLASYIESDLFELAPGYMNPSQKQWYSEAGKNVYNKKDVEKAKKLLKESGYNGEKVRLLTTKDYASMYSATLVVQDQLTKLGMNVEVEEYDFPTFMEKKQDFKNWDIFITSNSYQLLPQQLLVVNKEWAGANDPMIQEQLSKIRSAKTEDEAKKEWDKLQEFLYTYLSSSAIGQYKSITASSDKLEGFEVF</sequence>
<dbReference type="RefSeq" id="WP_014967286.1">
    <property type="nucleotide sequence ID" value="NC_018664.1"/>
</dbReference>
<protein>
    <submittedName>
        <fullName evidence="6">Peptide ABC transporter substrate-binding protein</fullName>
    </submittedName>
</protein>
<feature type="signal peptide" evidence="4">
    <location>
        <begin position="1"/>
        <end position="21"/>
    </location>
</feature>
<proteinExistence type="inferred from homology"/>
<dbReference type="SUPFAM" id="SSF53850">
    <property type="entry name" value="Periplasmic binding protein-like II"/>
    <property type="match status" value="1"/>
</dbReference>
<evidence type="ECO:0000313" key="6">
    <source>
        <dbReference type="EMBL" id="AFS78149.1"/>
    </source>
</evidence>
<organism evidence="6 7">
    <name type="scientific">Gottschalkia acidurici (strain ATCC 7906 / DSM 604 / BCRC 14475 / CIP 104303 / KCTC 5404 / NCIMB 10678 / 9a)</name>
    <name type="common">Clostridium acidurici</name>
    <dbReference type="NCBI Taxonomy" id="1128398"/>
    <lineage>
        <taxon>Bacteria</taxon>
        <taxon>Bacillati</taxon>
        <taxon>Bacillota</taxon>
        <taxon>Tissierellia</taxon>
        <taxon>Tissierellales</taxon>
        <taxon>Gottschalkiaceae</taxon>
        <taxon>Gottschalkia</taxon>
    </lineage>
</organism>
<dbReference type="AlphaFoldDB" id="K0AY41"/>
<comment type="subcellular location">
    <subcellularLocation>
        <location evidence="1">Cell membrane</location>
        <topology evidence="1">Lipid-anchor</topology>
    </subcellularLocation>
</comment>
<evidence type="ECO:0000256" key="1">
    <source>
        <dbReference type="ARBA" id="ARBA00004193"/>
    </source>
</evidence>
<evidence type="ECO:0000259" key="5">
    <source>
        <dbReference type="Pfam" id="PF00496"/>
    </source>
</evidence>
<dbReference type="GO" id="GO:1904680">
    <property type="term" value="F:peptide transmembrane transporter activity"/>
    <property type="evidence" value="ECO:0007669"/>
    <property type="project" value="TreeGrafter"/>
</dbReference>
<dbReference type="InterPro" id="IPR030678">
    <property type="entry name" value="Peptide/Ni-bd"/>
</dbReference>
<dbReference type="InterPro" id="IPR023765">
    <property type="entry name" value="SBP_5_CS"/>
</dbReference>
<dbReference type="Gene3D" id="3.10.105.10">
    <property type="entry name" value="Dipeptide-binding Protein, Domain 3"/>
    <property type="match status" value="1"/>
</dbReference>
<name>K0AY41_GOTA9</name>
<dbReference type="CDD" id="cd08502">
    <property type="entry name" value="PBP2_NikA_DppA_OppA_like_16"/>
    <property type="match status" value="1"/>
</dbReference>
<accession>K0AY41</accession>
<dbReference type="Gene3D" id="3.40.190.10">
    <property type="entry name" value="Periplasmic binding protein-like II"/>
    <property type="match status" value="1"/>
</dbReference>
<evidence type="ECO:0000313" key="7">
    <source>
        <dbReference type="Proteomes" id="UP000006094"/>
    </source>
</evidence>
<dbReference type="OrthoDB" id="9772924at2"/>
<dbReference type="PATRIC" id="fig|1128398.3.peg.1144"/>
<keyword evidence="3 4" id="KW-0732">Signal</keyword>
<dbReference type="InterPro" id="IPR039424">
    <property type="entry name" value="SBP_5"/>
</dbReference>
<reference evidence="6 7" key="1">
    <citation type="journal article" date="2012" name="PLoS ONE">
        <title>The purine-utilizing bacterium Clostridium acidurici 9a: a genome-guided metabolic reconsideration.</title>
        <authorList>
            <person name="Hartwich K."/>
            <person name="Poehlein A."/>
            <person name="Daniel R."/>
        </authorList>
    </citation>
    <scope>NUCLEOTIDE SEQUENCE [LARGE SCALE GENOMIC DNA]</scope>
    <source>
        <strain evidence="7">ATCC 7906 / DSM 604 / BCRC 14475 / CIP 104303 / KCTC 5404 / NCIMB 10678 / 9a</strain>
    </source>
</reference>
<feature type="chain" id="PRO_5038616836" evidence="4">
    <location>
        <begin position="22"/>
        <end position="515"/>
    </location>
</feature>
<dbReference type="EMBL" id="CP003326">
    <property type="protein sequence ID" value="AFS78149.1"/>
    <property type="molecule type" value="Genomic_DNA"/>
</dbReference>
<dbReference type="InterPro" id="IPR000914">
    <property type="entry name" value="SBP_5_dom"/>
</dbReference>
<gene>
    <name evidence="6" type="ordered locus">Curi_c11350</name>
</gene>
<dbReference type="GO" id="GO:0042597">
    <property type="term" value="C:periplasmic space"/>
    <property type="evidence" value="ECO:0007669"/>
    <property type="project" value="UniProtKB-ARBA"/>
</dbReference>
<dbReference type="KEGG" id="cad:Curi_c11350"/>
<dbReference type="Proteomes" id="UP000006094">
    <property type="component" value="Chromosome"/>
</dbReference>
<dbReference type="GO" id="GO:0043190">
    <property type="term" value="C:ATP-binding cassette (ABC) transporter complex"/>
    <property type="evidence" value="ECO:0007669"/>
    <property type="project" value="InterPro"/>
</dbReference>
<evidence type="ECO:0000256" key="3">
    <source>
        <dbReference type="ARBA" id="ARBA00022729"/>
    </source>
</evidence>
<feature type="domain" description="Solute-binding protein family 5" evidence="5">
    <location>
        <begin position="88"/>
        <end position="438"/>
    </location>
</feature>
<dbReference type="PIRSF" id="PIRSF002741">
    <property type="entry name" value="MppA"/>
    <property type="match status" value="1"/>
</dbReference>
<comment type="similarity">
    <text evidence="2">Belongs to the bacterial solute-binding protein 5 family.</text>
</comment>
<evidence type="ECO:0000256" key="4">
    <source>
        <dbReference type="SAM" id="SignalP"/>
    </source>
</evidence>
<dbReference type="PANTHER" id="PTHR30290:SF38">
    <property type="entry name" value="D,D-DIPEPTIDE-BINDING PERIPLASMIC PROTEIN DDPA-RELATED"/>
    <property type="match status" value="1"/>
</dbReference>
<dbReference type="Pfam" id="PF00496">
    <property type="entry name" value="SBP_bac_5"/>
    <property type="match status" value="1"/>
</dbReference>
<dbReference type="eggNOG" id="COG0747">
    <property type="taxonomic scope" value="Bacteria"/>
</dbReference>
<dbReference type="PANTHER" id="PTHR30290">
    <property type="entry name" value="PERIPLASMIC BINDING COMPONENT OF ABC TRANSPORTER"/>
    <property type="match status" value="1"/>
</dbReference>
<keyword evidence="7" id="KW-1185">Reference proteome</keyword>
<dbReference type="PROSITE" id="PS01040">
    <property type="entry name" value="SBP_BACTERIAL_5"/>
    <property type="match status" value="1"/>
</dbReference>
<dbReference type="GO" id="GO:0015833">
    <property type="term" value="P:peptide transport"/>
    <property type="evidence" value="ECO:0007669"/>
    <property type="project" value="TreeGrafter"/>
</dbReference>
<dbReference type="PROSITE" id="PS51257">
    <property type="entry name" value="PROKAR_LIPOPROTEIN"/>
    <property type="match status" value="1"/>
</dbReference>
<dbReference type="HOGENOM" id="CLU_017028_7_1_9"/>
<dbReference type="STRING" id="1128398.Curi_c11350"/>
<dbReference type="Gene3D" id="3.90.76.10">
    <property type="entry name" value="Dipeptide-binding Protein, Domain 1"/>
    <property type="match status" value="1"/>
</dbReference>